<dbReference type="Proteomes" id="UP000092124">
    <property type="component" value="Unassembled WGS sequence"/>
</dbReference>
<proteinExistence type="predicted"/>
<keyword evidence="2" id="KW-1185">Reference proteome</keyword>
<dbReference type="GO" id="GO:0097730">
    <property type="term" value="C:non-motile cilium"/>
    <property type="evidence" value="ECO:0007669"/>
    <property type="project" value="TreeGrafter"/>
</dbReference>
<evidence type="ECO:0000313" key="1">
    <source>
        <dbReference type="EMBL" id="OBS80087.1"/>
    </source>
</evidence>
<dbReference type="InterPro" id="IPR011990">
    <property type="entry name" value="TPR-like_helical_dom_sf"/>
</dbReference>
<dbReference type="InterPro" id="IPR028796">
    <property type="entry name" value="BBS8"/>
</dbReference>
<comment type="caution">
    <text evidence="1">The sequence shown here is derived from an EMBL/GenBank/DDBJ whole genome shotgun (WGS) entry which is preliminary data.</text>
</comment>
<dbReference type="GO" id="GO:0034464">
    <property type="term" value="C:BBSome"/>
    <property type="evidence" value="ECO:0007669"/>
    <property type="project" value="InterPro"/>
</dbReference>
<reference evidence="1 2" key="1">
    <citation type="submission" date="2016-06" db="EMBL/GenBank/DDBJ databases">
        <title>The Draft Genome Sequence and Annotation of the Desert Woodrat Neotoma lepida.</title>
        <authorList>
            <person name="Campbell M."/>
            <person name="Oakeson K.F."/>
            <person name="Yandell M."/>
            <person name="Halpert J.R."/>
            <person name="Dearing D."/>
        </authorList>
    </citation>
    <scope>NUCLEOTIDE SEQUENCE [LARGE SCALE GENOMIC DNA]</scope>
    <source>
        <strain evidence="1">417</strain>
        <tissue evidence="1">Liver</tissue>
    </source>
</reference>
<dbReference type="SUPFAM" id="SSF48452">
    <property type="entry name" value="TPR-like"/>
    <property type="match status" value="1"/>
</dbReference>
<name>A0A1A6HQT7_NEOLE</name>
<dbReference type="GO" id="GO:0036064">
    <property type="term" value="C:ciliary basal body"/>
    <property type="evidence" value="ECO:0007669"/>
    <property type="project" value="TreeGrafter"/>
</dbReference>
<gene>
    <name evidence="1" type="ORF">A6R68_21709</name>
</gene>
<accession>A0A1A6HQT7</accession>
<dbReference type="AlphaFoldDB" id="A0A1A6HQT7"/>
<evidence type="ECO:0008006" key="3">
    <source>
        <dbReference type="Google" id="ProtNLM"/>
    </source>
</evidence>
<organism evidence="1 2">
    <name type="scientific">Neotoma lepida</name>
    <name type="common">Desert woodrat</name>
    <dbReference type="NCBI Taxonomy" id="56216"/>
    <lineage>
        <taxon>Eukaryota</taxon>
        <taxon>Metazoa</taxon>
        <taxon>Chordata</taxon>
        <taxon>Craniata</taxon>
        <taxon>Vertebrata</taxon>
        <taxon>Euteleostomi</taxon>
        <taxon>Mammalia</taxon>
        <taxon>Eutheria</taxon>
        <taxon>Euarchontoglires</taxon>
        <taxon>Glires</taxon>
        <taxon>Rodentia</taxon>
        <taxon>Myomorpha</taxon>
        <taxon>Muroidea</taxon>
        <taxon>Cricetidae</taxon>
        <taxon>Neotominae</taxon>
        <taxon>Neotoma</taxon>
    </lineage>
</organism>
<dbReference type="OrthoDB" id="421121at2759"/>
<sequence length="224" mass="26062">MGSEMELLLHAWSYFRRRKFQLCADLCTQLLEKCPYDQAVWILKARALTEMVYIDEIDVDQKGIAEMILDENAIAQVPQKHFVIENELFSKALDLASLSTEHSQFKDWWWKVQIGKCYYRLGMYREAEKQFKSALRQQEMVDTFLYLAKVYIILDQPVTALNLFKQGLDKFPGEVTLLCGIARIYEIWSFLGLVLLFDMANSQPPGDSLNTMQYVCGVLMFLVL</sequence>
<dbReference type="GO" id="GO:1905515">
    <property type="term" value="P:non-motile cilium assembly"/>
    <property type="evidence" value="ECO:0007669"/>
    <property type="project" value="InterPro"/>
</dbReference>
<dbReference type="PANTHER" id="PTHR44177">
    <property type="entry name" value="TETRATRICOPEPTIDE REPEAT PROTEIN 8"/>
    <property type="match status" value="1"/>
</dbReference>
<dbReference type="PANTHER" id="PTHR44177:SF1">
    <property type="entry name" value="TETRATRICOPEPTIDE REPEAT PROTEIN 8"/>
    <property type="match status" value="1"/>
</dbReference>
<dbReference type="EMBL" id="LZPO01017493">
    <property type="protein sequence ID" value="OBS80087.1"/>
    <property type="molecule type" value="Genomic_DNA"/>
</dbReference>
<evidence type="ECO:0000313" key="2">
    <source>
        <dbReference type="Proteomes" id="UP000092124"/>
    </source>
</evidence>
<dbReference type="Gene3D" id="1.25.40.10">
    <property type="entry name" value="Tetratricopeptide repeat domain"/>
    <property type="match status" value="1"/>
</dbReference>
<protein>
    <recommendedName>
        <fullName evidence="3">Tetratricopeptide repeat protein 27</fullName>
    </recommendedName>
</protein>
<dbReference type="STRING" id="56216.A0A1A6HQT7"/>